<dbReference type="AlphaFoldDB" id="A0A3P7K9L4"/>
<keyword evidence="2" id="KW-1185">Reference proteome</keyword>
<gene>
    <name evidence="1" type="ORF">SVUK_LOCUS20095</name>
</gene>
<reference evidence="1 2" key="1">
    <citation type="submission" date="2018-11" db="EMBL/GenBank/DDBJ databases">
        <authorList>
            <consortium name="Pathogen Informatics"/>
        </authorList>
    </citation>
    <scope>NUCLEOTIDE SEQUENCE [LARGE SCALE GENOMIC DNA]</scope>
</reference>
<name>A0A3P7K9L4_STRVU</name>
<proteinExistence type="predicted"/>
<organism evidence="1 2">
    <name type="scientific">Strongylus vulgaris</name>
    <name type="common">Blood worm</name>
    <dbReference type="NCBI Taxonomy" id="40348"/>
    <lineage>
        <taxon>Eukaryota</taxon>
        <taxon>Metazoa</taxon>
        <taxon>Ecdysozoa</taxon>
        <taxon>Nematoda</taxon>
        <taxon>Chromadorea</taxon>
        <taxon>Rhabditida</taxon>
        <taxon>Rhabditina</taxon>
        <taxon>Rhabditomorpha</taxon>
        <taxon>Strongyloidea</taxon>
        <taxon>Strongylidae</taxon>
        <taxon>Strongylus</taxon>
    </lineage>
</organism>
<evidence type="ECO:0000313" key="1">
    <source>
        <dbReference type="EMBL" id="VDM85097.1"/>
    </source>
</evidence>
<dbReference type="Proteomes" id="UP000270094">
    <property type="component" value="Unassembled WGS sequence"/>
</dbReference>
<evidence type="ECO:0000313" key="2">
    <source>
        <dbReference type="Proteomes" id="UP000270094"/>
    </source>
</evidence>
<accession>A0A3P7K9L4</accession>
<protein>
    <submittedName>
        <fullName evidence="1">Uncharacterized protein</fullName>
    </submittedName>
</protein>
<sequence>MQMRRCVTLNRRLFVFVRAQHSALRRVAFVRRPLHLLHDVSTSEWRRIMDAALSRAVSAAARYVADSNSDNTAVFEDALKV</sequence>
<dbReference type="EMBL" id="UYYB01136211">
    <property type="protein sequence ID" value="VDM85097.1"/>
    <property type="molecule type" value="Genomic_DNA"/>
</dbReference>